<evidence type="ECO:0000313" key="5">
    <source>
        <dbReference type="EMBL" id="CAH2040276.1"/>
    </source>
</evidence>
<evidence type="ECO:0000256" key="1">
    <source>
        <dbReference type="ARBA" id="ARBA00022723"/>
    </source>
</evidence>
<dbReference type="Gene3D" id="2.20.25.240">
    <property type="match status" value="1"/>
</dbReference>
<feature type="domain" description="FLYWCH-type" evidence="4">
    <location>
        <begin position="22"/>
        <end position="81"/>
    </location>
</feature>
<accession>A0ABN8HWK4</accession>
<reference evidence="5" key="1">
    <citation type="submission" date="2022-03" db="EMBL/GenBank/DDBJ databases">
        <authorList>
            <person name="Martin H S."/>
        </authorList>
    </citation>
    <scope>NUCLEOTIDE SEQUENCE</scope>
</reference>
<dbReference type="EMBL" id="OW152824">
    <property type="protein sequence ID" value="CAH2040276.1"/>
    <property type="molecule type" value="Genomic_DNA"/>
</dbReference>
<organism evidence="5 6">
    <name type="scientific">Iphiclides podalirius</name>
    <name type="common">scarce swallowtail</name>
    <dbReference type="NCBI Taxonomy" id="110791"/>
    <lineage>
        <taxon>Eukaryota</taxon>
        <taxon>Metazoa</taxon>
        <taxon>Ecdysozoa</taxon>
        <taxon>Arthropoda</taxon>
        <taxon>Hexapoda</taxon>
        <taxon>Insecta</taxon>
        <taxon>Pterygota</taxon>
        <taxon>Neoptera</taxon>
        <taxon>Endopterygota</taxon>
        <taxon>Lepidoptera</taxon>
        <taxon>Glossata</taxon>
        <taxon>Ditrysia</taxon>
        <taxon>Papilionoidea</taxon>
        <taxon>Papilionidae</taxon>
        <taxon>Papilioninae</taxon>
        <taxon>Iphiclides</taxon>
    </lineage>
</organism>
<keyword evidence="1" id="KW-0479">Metal-binding</keyword>
<evidence type="ECO:0000256" key="2">
    <source>
        <dbReference type="ARBA" id="ARBA00022771"/>
    </source>
</evidence>
<dbReference type="InterPro" id="IPR007588">
    <property type="entry name" value="Znf_FLYWCH"/>
</dbReference>
<keyword evidence="2" id="KW-0863">Zinc-finger</keyword>
<keyword evidence="6" id="KW-1185">Reference proteome</keyword>
<sequence>MNKGREEGMNKFLVVQYIVAEFVISQKGKRMIQYNRYTYSSTPQRSPMRRWRCSSHSAHRCKAAIHTICDKIVRVMDQHSHPPPTTVLYK</sequence>
<evidence type="ECO:0000256" key="3">
    <source>
        <dbReference type="ARBA" id="ARBA00022833"/>
    </source>
</evidence>
<proteinExistence type="predicted"/>
<name>A0ABN8HWK4_9NEOP</name>
<evidence type="ECO:0000313" key="6">
    <source>
        <dbReference type="Proteomes" id="UP000837857"/>
    </source>
</evidence>
<gene>
    <name evidence="5" type="ORF">IPOD504_LOCUS2439</name>
</gene>
<feature type="non-terminal residue" evidence="5">
    <location>
        <position position="1"/>
    </location>
</feature>
<protein>
    <recommendedName>
        <fullName evidence="4">FLYWCH-type domain-containing protein</fullName>
    </recommendedName>
</protein>
<keyword evidence="3" id="KW-0862">Zinc</keyword>
<dbReference type="Proteomes" id="UP000837857">
    <property type="component" value="Chromosome 12"/>
</dbReference>
<evidence type="ECO:0000259" key="4">
    <source>
        <dbReference type="Pfam" id="PF04500"/>
    </source>
</evidence>
<dbReference type="Pfam" id="PF04500">
    <property type="entry name" value="FLYWCH"/>
    <property type="match status" value="1"/>
</dbReference>